<proteinExistence type="predicted"/>
<sequence>MLYNPGHTARAAGGGTAIISRQLVAAVFLLACLAFRPGVALADSASDATANSPETIPEAQSVDLNEPVSPETLLESATNQRPASSTPPELQSDAVYGPAFLESEVIYPESLPELDQAHPLLLLGARVPPGTATRLAWSPSQSFEGIAVPTPVLVVNGAQDGPTLCLTAAVHGDELNGIEIVRRVLYNLDPNELAGAVIGVPIVNLQGFRRGSRYLTDRRDLNRHFPGNATGSSASRIAHSFFSDVVAHCDALVDLHTGSFHRTNLPQLRANLKDPAILELTHGFGTTVVLQSEGSPGTLRRAAAEHGIPTVTLEAGAPMRLDEDSVNEGVRGIETLLGHMKMVKRFRFWGNPEPVYYQSNWVRADRGGILLNSVDLGQTVAIGELLGTVTDPITNVRVDIRAPHAGRILGMALNQVVLPGFAAYRIGVETSDDPDTLLDNDHLSADDDVAEQESAEESDPLAE</sequence>
<evidence type="ECO:0000256" key="5">
    <source>
        <dbReference type="SAM" id="MobiDB-lite"/>
    </source>
</evidence>
<name>A0A5B0X2V6_9GAMM</name>
<gene>
    <name evidence="7" type="ORF">F0M18_07820</name>
</gene>
<comment type="cofactor">
    <cofactor evidence="1">
        <name>Zn(2+)</name>
        <dbReference type="ChEBI" id="CHEBI:29105"/>
    </cofactor>
</comment>
<protein>
    <submittedName>
        <fullName evidence="7">Succinylglutamate desuccinylase/aspartoacylase family protein</fullName>
    </submittedName>
</protein>
<feature type="region of interest" description="Disordered" evidence="5">
    <location>
        <begin position="72"/>
        <end position="93"/>
    </location>
</feature>
<evidence type="ECO:0000259" key="6">
    <source>
        <dbReference type="Pfam" id="PF24827"/>
    </source>
</evidence>
<feature type="compositionally biased region" description="Polar residues" evidence="5">
    <location>
        <begin position="75"/>
        <end position="89"/>
    </location>
</feature>
<dbReference type="AlphaFoldDB" id="A0A5B0X2V6"/>
<dbReference type="InterPro" id="IPR055438">
    <property type="entry name" value="AstE_AspA_cat"/>
</dbReference>
<keyword evidence="2" id="KW-0479">Metal-binding</keyword>
<dbReference type="SUPFAM" id="SSF53187">
    <property type="entry name" value="Zn-dependent exopeptidases"/>
    <property type="match status" value="1"/>
</dbReference>
<comment type="caution">
    <text evidence="7">The sequence shown here is derived from an EMBL/GenBank/DDBJ whole genome shotgun (WGS) entry which is preliminary data.</text>
</comment>
<dbReference type="GO" id="GO:0016788">
    <property type="term" value="F:hydrolase activity, acting on ester bonds"/>
    <property type="evidence" value="ECO:0007669"/>
    <property type="project" value="InterPro"/>
</dbReference>
<feature type="domain" description="Succinylglutamate desuccinylase/Aspartoacylase catalytic" evidence="6">
    <location>
        <begin position="160"/>
        <end position="339"/>
    </location>
</feature>
<accession>A0A5B0X2V6</accession>
<dbReference type="GO" id="GO:0046872">
    <property type="term" value="F:metal ion binding"/>
    <property type="evidence" value="ECO:0007669"/>
    <property type="project" value="UniProtKB-KW"/>
</dbReference>
<feature type="compositionally biased region" description="Acidic residues" evidence="5">
    <location>
        <begin position="446"/>
        <end position="463"/>
    </location>
</feature>
<organism evidence="7 8">
    <name type="scientific">Pseudohalioglobus sediminis</name>
    <dbReference type="NCBI Taxonomy" id="2606449"/>
    <lineage>
        <taxon>Bacteria</taxon>
        <taxon>Pseudomonadati</taxon>
        <taxon>Pseudomonadota</taxon>
        <taxon>Gammaproteobacteria</taxon>
        <taxon>Cellvibrionales</taxon>
        <taxon>Halieaceae</taxon>
        <taxon>Pseudohalioglobus</taxon>
    </lineage>
</organism>
<dbReference type="Pfam" id="PF24827">
    <property type="entry name" value="AstE_AspA_cat"/>
    <property type="match status" value="1"/>
</dbReference>
<dbReference type="PANTHER" id="PTHR37326:SF2">
    <property type="entry name" value="SUCCINYLGLUTAMATE DESUCCINYLASE_ASPARTOACYLASE FAMILY PROTEIN"/>
    <property type="match status" value="1"/>
</dbReference>
<evidence type="ECO:0000256" key="3">
    <source>
        <dbReference type="ARBA" id="ARBA00022801"/>
    </source>
</evidence>
<keyword evidence="3" id="KW-0378">Hydrolase</keyword>
<evidence type="ECO:0000256" key="4">
    <source>
        <dbReference type="ARBA" id="ARBA00022833"/>
    </source>
</evidence>
<feature type="region of interest" description="Disordered" evidence="5">
    <location>
        <begin position="435"/>
        <end position="463"/>
    </location>
</feature>
<evidence type="ECO:0000313" key="8">
    <source>
        <dbReference type="Proteomes" id="UP000323708"/>
    </source>
</evidence>
<dbReference type="InterPro" id="IPR053138">
    <property type="entry name" value="N-alpha-Ac-DABA_deacetylase"/>
</dbReference>
<dbReference type="Proteomes" id="UP000323708">
    <property type="component" value="Unassembled WGS sequence"/>
</dbReference>
<dbReference type="EMBL" id="VTUX01000003">
    <property type="protein sequence ID" value="KAA1192887.1"/>
    <property type="molecule type" value="Genomic_DNA"/>
</dbReference>
<dbReference type="PANTHER" id="PTHR37326">
    <property type="entry name" value="BLL3975 PROTEIN"/>
    <property type="match status" value="1"/>
</dbReference>
<reference evidence="7 8" key="1">
    <citation type="submission" date="2019-09" db="EMBL/GenBank/DDBJ databases">
        <authorList>
            <person name="Chen X.-Y."/>
        </authorList>
    </citation>
    <scope>NUCLEOTIDE SEQUENCE [LARGE SCALE GENOMIC DNA]</scope>
    <source>
        <strain evidence="7 8">NY5</strain>
    </source>
</reference>
<evidence type="ECO:0000256" key="1">
    <source>
        <dbReference type="ARBA" id="ARBA00001947"/>
    </source>
</evidence>
<dbReference type="Gene3D" id="3.40.630.10">
    <property type="entry name" value="Zn peptidases"/>
    <property type="match status" value="1"/>
</dbReference>
<keyword evidence="8" id="KW-1185">Reference proteome</keyword>
<keyword evidence="4" id="KW-0862">Zinc</keyword>
<evidence type="ECO:0000256" key="2">
    <source>
        <dbReference type="ARBA" id="ARBA00022723"/>
    </source>
</evidence>
<evidence type="ECO:0000313" key="7">
    <source>
        <dbReference type="EMBL" id="KAA1192887.1"/>
    </source>
</evidence>
<dbReference type="CDD" id="cd06251">
    <property type="entry name" value="M14_ASTE_ASPA-like"/>
    <property type="match status" value="1"/>
</dbReference>